<dbReference type="InterPro" id="IPR052035">
    <property type="entry name" value="ZnF_BED_domain_contain"/>
</dbReference>
<dbReference type="GO" id="GO:0005634">
    <property type="term" value="C:nucleus"/>
    <property type="evidence" value="ECO:0007669"/>
    <property type="project" value="UniProtKB-SubCell"/>
</dbReference>
<keyword evidence="3" id="KW-0863">Zinc-finger</keyword>
<evidence type="ECO:0000256" key="1">
    <source>
        <dbReference type="ARBA" id="ARBA00004123"/>
    </source>
</evidence>
<evidence type="ECO:0000256" key="4">
    <source>
        <dbReference type="ARBA" id="ARBA00022833"/>
    </source>
</evidence>
<reference evidence="7" key="1">
    <citation type="submission" date="2021-02" db="EMBL/GenBank/DDBJ databases">
        <authorList>
            <person name="Nowell W R."/>
        </authorList>
    </citation>
    <scope>NUCLEOTIDE SEQUENCE</scope>
</reference>
<dbReference type="PANTHER" id="PTHR46481">
    <property type="entry name" value="ZINC FINGER BED DOMAIN-CONTAINING PROTEIN 4"/>
    <property type="match status" value="1"/>
</dbReference>
<gene>
    <name evidence="7" type="ORF">SEV965_LOCUS4433</name>
</gene>
<keyword evidence="4" id="KW-0862">Zinc</keyword>
<keyword evidence="2" id="KW-0479">Metal-binding</keyword>
<evidence type="ECO:0000256" key="2">
    <source>
        <dbReference type="ARBA" id="ARBA00022723"/>
    </source>
</evidence>
<sequence length="215" mass="24489">MRSFLALAVLSYILPHRNTVRAHLAKLYAQHRNSLHAALANIPAIALISDVWKNSRDLHFVSLTAHFRDVNFNLISLTIGFRQLVGSHITERRRKYRLYEITSLNIQNKICSIITDNATNIVSAISNVKYFDMRILCLAHIFNLILHDSLNLSDENSDDDADENEEAESSSDNDSDDEEMSLDEINLDNIIPSTGNTLLNVYYLVDVVRQFVRVT</sequence>
<dbReference type="GO" id="GO:0008270">
    <property type="term" value="F:zinc ion binding"/>
    <property type="evidence" value="ECO:0007669"/>
    <property type="project" value="UniProtKB-KW"/>
</dbReference>
<dbReference type="InterPro" id="IPR012337">
    <property type="entry name" value="RNaseH-like_sf"/>
</dbReference>
<accession>A0A813Y2X0</accession>
<keyword evidence="5" id="KW-0539">Nucleus</keyword>
<comment type="caution">
    <text evidence="7">The sequence shown here is derived from an EMBL/GenBank/DDBJ whole genome shotgun (WGS) entry which is preliminary data.</text>
</comment>
<evidence type="ECO:0000256" key="3">
    <source>
        <dbReference type="ARBA" id="ARBA00022771"/>
    </source>
</evidence>
<feature type="region of interest" description="Disordered" evidence="6">
    <location>
        <begin position="155"/>
        <end position="179"/>
    </location>
</feature>
<dbReference type="AlphaFoldDB" id="A0A813Y2X0"/>
<dbReference type="EMBL" id="CAJNOU010000126">
    <property type="protein sequence ID" value="CAF0877298.1"/>
    <property type="molecule type" value="Genomic_DNA"/>
</dbReference>
<organism evidence="7 8">
    <name type="scientific">Rotaria sordida</name>
    <dbReference type="NCBI Taxonomy" id="392033"/>
    <lineage>
        <taxon>Eukaryota</taxon>
        <taxon>Metazoa</taxon>
        <taxon>Spiralia</taxon>
        <taxon>Gnathifera</taxon>
        <taxon>Rotifera</taxon>
        <taxon>Eurotatoria</taxon>
        <taxon>Bdelloidea</taxon>
        <taxon>Philodinida</taxon>
        <taxon>Philodinidae</taxon>
        <taxon>Rotaria</taxon>
    </lineage>
</organism>
<evidence type="ECO:0000313" key="8">
    <source>
        <dbReference type="Proteomes" id="UP000663889"/>
    </source>
</evidence>
<dbReference type="SUPFAM" id="SSF53098">
    <property type="entry name" value="Ribonuclease H-like"/>
    <property type="match status" value="1"/>
</dbReference>
<dbReference type="PANTHER" id="PTHR46481:SF10">
    <property type="entry name" value="ZINC FINGER BED DOMAIN-CONTAINING PROTEIN 39"/>
    <property type="match status" value="1"/>
</dbReference>
<dbReference type="Proteomes" id="UP000663889">
    <property type="component" value="Unassembled WGS sequence"/>
</dbReference>
<evidence type="ECO:0000256" key="6">
    <source>
        <dbReference type="SAM" id="MobiDB-lite"/>
    </source>
</evidence>
<name>A0A813Y2X0_9BILA</name>
<protein>
    <submittedName>
        <fullName evidence="7">Uncharacterized protein</fullName>
    </submittedName>
</protein>
<evidence type="ECO:0000313" key="7">
    <source>
        <dbReference type="EMBL" id="CAF0877298.1"/>
    </source>
</evidence>
<proteinExistence type="predicted"/>
<evidence type="ECO:0000256" key="5">
    <source>
        <dbReference type="ARBA" id="ARBA00023242"/>
    </source>
</evidence>
<comment type="subcellular location">
    <subcellularLocation>
        <location evidence="1">Nucleus</location>
    </subcellularLocation>
</comment>